<dbReference type="Proteomes" id="UP001151760">
    <property type="component" value="Unassembled WGS sequence"/>
</dbReference>
<keyword evidence="2" id="KW-1185">Reference proteome</keyword>
<proteinExistence type="predicted"/>
<reference evidence="1" key="2">
    <citation type="submission" date="2022-01" db="EMBL/GenBank/DDBJ databases">
        <authorList>
            <person name="Yamashiro T."/>
            <person name="Shiraishi A."/>
            <person name="Satake H."/>
            <person name="Nakayama K."/>
        </authorList>
    </citation>
    <scope>NUCLEOTIDE SEQUENCE</scope>
</reference>
<dbReference type="EMBL" id="BQNB010009184">
    <property type="protein sequence ID" value="GJS59915.1"/>
    <property type="molecule type" value="Genomic_DNA"/>
</dbReference>
<organism evidence="1 2">
    <name type="scientific">Tanacetum coccineum</name>
    <dbReference type="NCBI Taxonomy" id="301880"/>
    <lineage>
        <taxon>Eukaryota</taxon>
        <taxon>Viridiplantae</taxon>
        <taxon>Streptophyta</taxon>
        <taxon>Embryophyta</taxon>
        <taxon>Tracheophyta</taxon>
        <taxon>Spermatophyta</taxon>
        <taxon>Magnoliopsida</taxon>
        <taxon>eudicotyledons</taxon>
        <taxon>Gunneridae</taxon>
        <taxon>Pentapetalae</taxon>
        <taxon>asterids</taxon>
        <taxon>campanulids</taxon>
        <taxon>Asterales</taxon>
        <taxon>Asteraceae</taxon>
        <taxon>Asteroideae</taxon>
        <taxon>Anthemideae</taxon>
        <taxon>Anthemidinae</taxon>
        <taxon>Tanacetum</taxon>
    </lineage>
</organism>
<comment type="caution">
    <text evidence="1">The sequence shown here is derived from an EMBL/GenBank/DDBJ whole genome shotgun (WGS) entry which is preliminary data.</text>
</comment>
<evidence type="ECO:0000313" key="2">
    <source>
        <dbReference type="Proteomes" id="UP001151760"/>
    </source>
</evidence>
<evidence type="ECO:0000313" key="1">
    <source>
        <dbReference type="EMBL" id="GJS59915.1"/>
    </source>
</evidence>
<protein>
    <submittedName>
        <fullName evidence="1">Uncharacterized protein</fullName>
    </submittedName>
</protein>
<gene>
    <name evidence="1" type="ORF">Tco_0654699</name>
</gene>
<sequence length="108" mass="12326">MPQRLTKSSIYSRSLGLAACASLESKNEVCLLCEVNPKQIPAFDFICASLESILAIEDTWEREEGCEEYDKDEANQRIGYVVNHIVIKEEKNLTIMIEECIWEIGRNV</sequence>
<accession>A0ABQ4X4H4</accession>
<reference evidence="1" key="1">
    <citation type="journal article" date="2022" name="Int. J. Mol. Sci.">
        <title>Draft Genome of Tanacetum Coccineum: Genomic Comparison of Closely Related Tanacetum-Family Plants.</title>
        <authorList>
            <person name="Yamashiro T."/>
            <person name="Shiraishi A."/>
            <person name="Nakayama K."/>
            <person name="Satake H."/>
        </authorList>
    </citation>
    <scope>NUCLEOTIDE SEQUENCE</scope>
</reference>
<name>A0ABQ4X4H4_9ASTR</name>